<gene>
    <name evidence="3" type="ORF">FPL14_09885</name>
</gene>
<evidence type="ECO:0000256" key="2">
    <source>
        <dbReference type="SAM" id="SignalP"/>
    </source>
</evidence>
<reference evidence="3 4" key="1">
    <citation type="submission" date="2019-07" db="EMBL/GenBank/DDBJ databases">
        <authorList>
            <person name="Kim J.K."/>
            <person name="Cheong H.-M."/>
            <person name="Choi Y."/>
            <person name="Hwang K.J."/>
            <person name="Lee S."/>
            <person name="Choi C."/>
        </authorList>
    </citation>
    <scope>NUCLEOTIDE SEQUENCE [LARGE SCALE GENOMIC DNA]</scope>
    <source>
        <strain evidence="3 4">KS 22</strain>
    </source>
</reference>
<evidence type="ECO:0000313" key="3">
    <source>
        <dbReference type="EMBL" id="QMV41469.1"/>
    </source>
</evidence>
<dbReference type="Proteomes" id="UP000515679">
    <property type="component" value="Chromosome"/>
</dbReference>
<protein>
    <submittedName>
        <fullName evidence="3">Uncharacterized protein</fullName>
    </submittedName>
</protein>
<feature type="chain" id="PRO_5038949437" evidence="2">
    <location>
        <begin position="28"/>
        <end position="1302"/>
    </location>
</feature>
<organism evidence="3 4">
    <name type="scientific">Cohnella cholangitidis</name>
    <dbReference type="NCBI Taxonomy" id="2598458"/>
    <lineage>
        <taxon>Bacteria</taxon>
        <taxon>Bacillati</taxon>
        <taxon>Bacillota</taxon>
        <taxon>Bacilli</taxon>
        <taxon>Bacillales</taxon>
        <taxon>Paenibacillaceae</taxon>
        <taxon>Cohnella</taxon>
    </lineage>
</organism>
<dbReference type="KEGG" id="cchl:FPL14_09885"/>
<dbReference type="RefSeq" id="WP_182302826.1">
    <property type="nucleotide sequence ID" value="NZ_CP041969.1"/>
</dbReference>
<evidence type="ECO:0000313" key="4">
    <source>
        <dbReference type="Proteomes" id="UP000515679"/>
    </source>
</evidence>
<dbReference type="EMBL" id="CP041969">
    <property type="protein sequence ID" value="QMV41469.1"/>
    <property type="molecule type" value="Genomic_DNA"/>
</dbReference>
<feature type="region of interest" description="Disordered" evidence="1">
    <location>
        <begin position="1232"/>
        <end position="1265"/>
    </location>
</feature>
<evidence type="ECO:0000256" key="1">
    <source>
        <dbReference type="SAM" id="MobiDB-lite"/>
    </source>
</evidence>
<proteinExistence type="predicted"/>
<keyword evidence="4" id="KW-1185">Reference proteome</keyword>
<name>A0A7G5BWY5_9BACL</name>
<sequence length="1302" mass="141665">MLKKRNSKWRLAKLLIAFGLLAGQLLAFYPAEQASASSEFSTSVNVSSSTAQPGDAVTLTTAITSNLTRSIHAQVKVTNSNGTTAYEQWLYNVPTTAGQTTEHPVEWIVPEGIPAGKYSVSVGIFGADWDTMYNWDSGLANVTIQSDSTLPSFTSTLNAPASAEAGSSARIAANLVSSLASTANVNLSVFSPTNVIVHEESLANLTFAANQIKPIATEWEVPADAANGTYRIQLTVSDPNGAAIYYQNANFGSIRVATVDPAASASYVTKATTSTPRVKAGDIAQYSAKVTSDRNVSVLIDIIVKNPFTNEAVEQTVLQHQVLTAGTALEVPLTWYVPADAATGNYSIEIGIFGEQWEGPYHWNSAAGAIQVTDGTTQSIAFTSSAEVERSPIKTGAVQSFTIEAASDANTKANVKLKVIDPKGAVVHFKDFANETFTAQLPKRLQTDWIVPGNAEPGTYLVDTAITSIDGTIVYDSRSSAAQFVVEQDDTPTQPDNGANANWKSHATVAESVEAGYPITVTANVVSEDYAHALVDVEIYGEQGQVYQVVVDDLYFQPNAPKQIPVTWNIPAAQSRGDYTVKIGVFPAGWKSVWEHDWNDNAGTFEVNWGVIPEMTQSSAVSSDTIQPGQTQTIQTQLTSSETVPASVRLEILDSAGNRVAQRDYAEEQFVQGVANGYELEWTPPATAVNGTYKHKISVMKPDGVRVFYANADAAQFELTGGIDLEYTLSAATIQSEVSAGQTLNVNMRAGSTVPSIVSLKANFIDILTGETVHSEWLDNQVLPEGEEAALALDWTLPKWIRMNEQKVRSGAEPLIKYVLDGDYRIDLELYNSDKTYLILAQEGAAAFKVTSPADAPAPQPAQEPTLPEIMKLGVFATNNDAYGLTGWMPETGLPWNFAYRYLNGGVNNAEGWTGWDQYNVGDWQGAYAYDYAKEATDRGYTPVLTFYQMLQSISGDCLDCDETKDDIITLSDPYAMRAYLEEFKLLMQLLGTGNYNDRQGIGKTAIVHVDPDLAGYAQQAVLDNNRCYGKCTGQGNDPSYLKAAVASTRMPELADLPNTYQGFNWALLRLRDLYAPNVLMAPHVNSWGTLVDVGRDTNPNLDVTALGKLAGEFANLTGVKTVPAGIKPYDYIFNDIDDDDAGGPRGYWLDRTNLTLPNFARWEQFVKAASEQTGKKVMVWQIPVGNQVYRAMDNTPGHYQDNKVEYFFSHLQQLADAGIVGLMFGHGQPGSTSHYNRMDDNQNSPAEEDYYNPDPLTNSDGWGDGSVHTNDKLADYTDDDGGYLRLQAKQYYENPLPVSNH</sequence>
<keyword evidence="2" id="KW-0732">Signal</keyword>
<accession>A0A7G5BWY5</accession>
<feature type="compositionally biased region" description="Polar residues" evidence="1">
    <location>
        <begin position="1232"/>
        <end position="1246"/>
    </location>
</feature>
<feature type="signal peptide" evidence="2">
    <location>
        <begin position="1"/>
        <end position="27"/>
    </location>
</feature>